<proteinExistence type="predicted"/>
<dbReference type="EMBL" id="VSRR010095747">
    <property type="protein sequence ID" value="MPC93692.1"/>
    <property type="molecule type" value="Genomic_DNA"/>
</dbReference>
<protein>
    <submittedName>
        <fullName evidence="2">Uncharacterized protein</fullName>
    </submittedName>
</protein>
<evidence type="ECO:0000256" key="1">
    <source>
        <dbReference type="SAM" id="MobiDB-lite"/>
    </source>
</evidence>
<dbReference type="AlphaFoldDB" id="A0A5B7JBW1"/>
<evidence type="ECO:0000313" key="3">
    <source>
        <dbReference type="Proteomes" id="UP000324222"/>
    </source>
</evidence>
<feature type="compositionally biased region" description="Polar residues" evidence="1">
    <location>
        <begin position="61"/>
        <end position="75"/>
    </location>
</feature>
<gene>
    <name evidence="2" type="ORF">E2C01_088832</name>
</gene>
<sequence>MALAFTRTADIPLTARLGGFRAVTVHSRTPATLTPAPRAATTHAYLCFYESLPISATVNQQAPAGTCNRNQQAPAGTSGHKQGG</sequence>
<name>A0A5B7JBW1_PORTR</name>
<organism evidence="2 3">
    <name type="scientific">Portunus trituberculatus</name>
    <name type="common">Swimming crab</name>
    <name type="synonym">Neptunus trituberculatus</name>
    <dbReference type="NCBI Taxonomy" id="210409"/>
    <lineage>
        <taxon>Eukaryota</taxon>
        <taxon>Metazoa</taxon>
        <taxon>Ecdysozoa</taxon>
        <taxon>Arthropoda</taxon>
        <taxon>Crustacea</taxon>
        <taxon>Multicrustacea</taxon>
        <taxon>Malacostraca</taxon>
        <taxon>Eumalacostraca</taxon>
        <taxon>Eucarida</taxon>
        <taxon>Decapoda</taxon>
        <taxon>Pleocyemata</taxon>
        <taxon>Brachyura</taxon>
        <taxon>Eubrachyura</taxon>
        <taxon>Portunoidea</taxon>
        <taxon>Portunidae</taxon>
        <taxon>Portuninae</taxon>
        <taxon>Portunus</taxon>
    </lineage>
</organism>
<keyword evidence="3" id="KW-1185">Reference proteome</keyword>
<comment type="caution">
    <text evidence="2">The sequence shown here is derived from an EMBL/GenBank/DDBJ whole genome shotgun (WGS) entry which is preliminary data.</text>
</comment>
<accession>A0A5B7JBW1</accession>
<feature type="region of interest" description="Disordered" evidence="1">
    <location>
        <begin position="61"/>
        <end position="84"/>
    </location>
</feature>
<evidence type="ECO:0000313" key="2">
    <source>
        <dbReference type="EMBL" id="MPC93692.1"/>
    </source>
</evidence>
<reference evidence="2 3" key="1">
    <citation type="submission" date="2019-05" db="EMBL/GenBank/DDBJ databases">
        <title>Another draft genome of Portunus trituberculatus and its Hox gene families provides insights of decapod evolution.</title>
        <authorList>
            <person name="Jeong J.-H."/>
            <person name="Song I."/>
            <person name="Kim S."/>
            <person name="Choi T."/>
            <person name="Kim D."/>
            <person name="Ryu S."/>
            <person name="Kim W."/>
        </authorList>
    </citation>
    <scope>NUCLEOTIDE SEQUENCE [LARGE SCALE GENOMIC DNA]</scope>
    <source>
        <tissue evidence="2">Muscle</tissue>
    </source>
</reference>
<dbReference type="Proteomes" id="UP000324222">
    <property type="component" value="Unassembled WGS sequence"/>
</dbReference>